<name>A0ACB8TSG9_9APHY</name>
<accession>A0ACB8TSG9</accession>
<keyword evidence="2" id="KW-1185">Reference proteome</keyword>
<comment type="caution">
    <text evidence="1">The sequence shown here is derived from an EMBL/GenBank/DDBJ whole genome shotgun (WGS) entry which is preliminary data.</text>
</comment>
<gene>
    <name evidence="1" type="ORF">BDY19DRAFT_468866</name>
</gene>
<reference evidence="1" key="1">
    <citation type="journal article" date="2021" name="Environ. Microbiol.">
        <title>Gene family expansions and transcriptome signatures uncover fungal adaptations to wood decay.</title>
        <authorList>
            <person name="Hage H."/>
            <person name="Miyauchi S."/>
            <person name="Viragh M."/>
            <person name="Drula E."/>
            <person name="Min B."/>
            <person name="Chaduli D."/>
            <person name="Navarro D."/>
            <person name="Favel A."/>
            <person name="Norest M."/>
            <person name="Lesage-Meessen L."/>
            <person name="Balint B."/>
            <person name="Merenyi Z."/>
            <person name="de Eugenio L."/>
            <person name="Morin E."/>
            <person name="Martinez A.T."/>
            <person name="Baldrian P."/>
            <person name="Stursova M."/>
            <person name="Martinez M.J."/>
            <person name="Novotny C."/>
            <person name="Magnuson J.K."/>
            <person name="Spatafora J.W."/>
            <person name="Maurice S."/>
            <person name="Pangilinan J."/>
            <person name="Andreopoulos W."/>
            <person name="LaButti K."/>
            <person name="Hundley H."/>
            <person name="Na H."/>
            <person name="Kuo A."/>
            <person name="Barry K."/>
            <person name="Lipzen A."/>
            <person name="Henrissat B."/>
            <person name="Riley R."/>
            <person name="Ahrendt S."/>
            <person name="Nagy L.G."/>
            <person name="Grigoriev I.V."/>
            <person name="Martin F."/>
            <person name="Rosso M.N."/>
        </authorList>
    </citation>
    <scope>NUCLEOTIDE SEQUENCE</scope>
    <source>
        <strain evidence="1">CBS 384.51</strain>
    </source>
</reference>
<proteinExistence type="predicted"/>
<protein>
    <submittedName>
        <fullName evidence="1">Uncharacterized protein</fullName>
    </submittedName>
</protein>
<evidence type="ECO:0000313" key="1">
    <source>
        <dbReference type="EMBL" id="KAI0084981.1"/>
    </source>
</evidence>
<dbReference type="Proteomes" id="UP001055072">
    <property type="component" value="Unassembled WGS sequence"/>
</dbReference>
<organism evidence="1 2">
    <name type="scientific">Irpex rosettiformis</name>
    <dbReference type="NCBI Taxonomy" id="378272"/>
    <lineage>
        <taxon>Eukaryota</taxon>
        <taxon>Fungi</taxon>
        <taxon>Dikarya</taxon>
        <taxon>Basidiomycota</taxon>
        <taxon>Agaricomycotina</taxon>
        <taxon>Agaricomycetes</taxon>
        <taxon>Polyporales</taxon>
        <taxon>Irpicaceae</taxon>
        <taxon>Irpex</taxon>
    </lineage>
</organism>
<sequence length="384" mass="42451">MFSYLHLLQLTSLALLTYAGHSAFVLRRRNEDLKDKLAYSAHRIDQLERAYAAQPEETREGLRLAKEQLSTAKHELGKMTLELAFARVDASGKEQALVAANEELEQTIRDLKEKISLLEAISTLNGSGMVPKTLDIHGYKGRIDGAVSTWMAAYEKLEATREELKNSKAATSNVRKALALGLRPGSPTIFEGVKKRENLGVKATLFDVSVKCEMYMGQLGEEKEARKALELEVRAARAAAKRALKEAKEAKEACRVAVEAKADMAMELELANTETEVLRSWVEMLEAPKEQSALTVGEQVEEKKEMDKLRVSSSLPNMMISLVRMQQVALEKKEVMAPLASLKKLEVRRKVAAVPSVPTSLSISFSLSDAADNSGDEKENFSAL</sequence>
<evidence type="ECO:0000313" key="2">
    <source>
        <dbReference type="Proteomes" id="UP001055072"/>
    </source>
</evidence>
<dbReference type="EMBL" id="MU274936">
    <property type="protein sequence ID" value="KAI0084981.1"/>
    <property type="molecule type" value="Genomic_DNA"/>
</dbReference>